<dbReference type="CDD" id="cd06850">
    <property type="entry name" value="biotinyl_domain"/>
    <property type="match status" value="1"/>
</dbReference>
<evidence type="ECO:0000313" key="2">
    <source>
        <dbReference type="Proteomes" id="UP001214898"/>
    </source>
</evidence>
<dbReference type="PROSITE" id="PS50968">
    <property type="entry name" value="BIOTINYL_LIPOYL"/>
    <property type="match status" value="1"/>
</dbReference>
<dbReference type="NCBIfam" id="NF004547">
    <property type="entry name" value="PRK05889.1"/>
    <property type="match status" value="1"/>
</dbReference>
<organism evidence="1 2">
    <name type="scientific">Bacillus subtilis</name>
    <dbReference type="NCBI Taxonomy" id="1423"/>
    <lineage>
        <taxon>Bacteria</taxon>
        <taxon>Bacillati</taxon>
        <taxon>Bacillota</taxon>
        <taxon>Bacilli</taxon>
        <taxon>Bacillales</taxon>
        <taxon>Bacillaceae</taxon>
        <taxon>Bacillus</taxon>
    </lineage>
</organism>
<dbReference type="PANTHER" id="PTHR45266">
    <property type="entry name" value="OXALOACETATE DECARBOXYLASE ALPHA CHAIN"/>
    <property type="match status" value="1"/>
</dbReference>
<dbReference type="Proteomes" id="UP001214898">
    <property type="component" value="Chromosome"/>
</dbReference>
<dbReference type="EMBL" id="CP120576">
    <property type="protein sequence ID" value="WEY83592.2"/>
    <property type="molecule type" value="Genomic_DNA"/>
</dbReference>
<accession>A0AAX3RKB8</accession>
<dbReference type="SUPFAM" id="SSF51230">
    <property type="entry name" value="Single hybrid motif"/>
    <property type="match status" value="1"/>
</dbReference>
<protein>
    <submittedName>
        <fullName evidence="1">Acetyl-CoA carboxylase biotin carboxyl carrier protein subunit</fullName>
    </submittedName>
</protein>
<gene>
    <name evidence="1" type="primary">lgeHB</name>
    <name evidence="1" type="ORF">P5633_14535</name>
</gene>
<name>A0AAX3RKB8_BACIU</name>
<dbReference type="InterPro" id="IPR011053">
    <property type="entry name" value="Single_hybrid_motif"/>
</dbReference>
<proteinExistence type="predicted"/>
<dbReference type="Gene3D" id="2.40.50.100">
    <property type="match status" value="1"/>
</dbReference>
<sequence length="79" mass="8674">MKEAVSMTVSIQMAGNLWKVHVKAGDQIEKGQEVAILESMKMEIPIVADRSGIVKEVKKNEGDFVNEGDVLLELSDSTQ</sequence>
<dbReference type="Pfam" id="PF00364">
    <property type="entry name" value="Biotin_lipoyl"/>
    <property type="match status" value="1"/>
</dbReference>
<dbReference type="NCBIfam" id="NF006079">
    <property type="entry name" value="PRK08225.1"/>
    <property type="match status" value="1"/>
</dbReference>
<dbReference type="InterPro" id="IPR000089">
    <property type="entry name" value="Biotin_lipoyl"/>
</dbReference>
<reference evidence="1" key="1">
    <citation type="submission" date="2025-02" db="EMBL/GenBank/DDBJ databases">
        <title>Complete genome sequences of 52 Bacillus and Priestia strains isolated from West-African fermentations and 26 reference strains from the DSMZ collection.</title>
        <authorList>
            <person name="Wiedenbein E.S."/>
            <person name="Canoy T.S."/>
            <person name="Hui Y."/>
            <person name="Parkouda C."/>
            <person name="Dawende C."/>
            <person name="Ametefe E."/>
            <person name="Jespersen L."/>
            <person name="Nielsen D.S."/>
        </authorList>
    </citation>
    <scope>NUCLEOTIDE SEQUENCE</scope>
    <source>
        <strain evidence="1">PRO56</strain>
    </source>
</reference>
<dbReference type="InterPro" id="IPR050709">
    <property type="entry name" value="Biotin_Carboxyl_Carrier/Decarb"/>
</dbReference>
<evidence type="ECO:0000313" key="1">
    <source>
        <dbReference type="EMBL" id="WEY83592.2"/>
    </source>
</evidence>
<dbReference type="FunFam" id="2.40.50.100:FF:000003">
    <property type="entry name" value="Acetyl-CoA carboxylase biotin carboxyl carrier protein"/>
    <property type="match status" value="1"/>
</dbReference>
<dbReference type="PANTHER" id="PTHR45266:SF3">
    <property type="entry name" value="OXALOACETATE DECARBOXYLASE ALPHA CHAIN"/>
    <property type="match status" value="1"/>
</dbReference>